<sequence>MERSAMWQRASHALRGYTMSVYTTAENVQIISWYFVGNSCRTTADLLALEYVNHPIPSHSTIARIVIAFRKYGYVVGQQIAEQPHVPHERKERDVRFRQSR</sequence>
<dbReference type="Pfam" id="PF16087">
    <property type="entry name" value="DUF4817"/>
    <property type="match status" value="1"/>
</dbReference>
<dbReference type="InterPro" id="IPR032135">
    <property type="entry name" value="DUF4817"/>
</dbReference>
<protein>
    <submittedName>
        <fullName evidence="2">Helix-turn-helix domain (DUF4817)</fullName>
    </submittedName>
</protein>
<keyword evidence="3" id="KW-1185">Reference proteome</keyword>
<feature type="domain" description="DUF4817" evidence="1">
    <location>
        <begin position="23"/>
        <end position="75"/>
    </location>
</feature>
<accession>A0AAW1LUB1</accession>
<name>A0AAW1LUB1_POPJA</name>
<evidence type="ECO:0000313" key="3">
    <source>
        <dbReference type="Proteomes" id="UP001458880"/>
    </source>
</evidence>
<evidence type="ECO:0000313" key="2">
    <source>
        <dbReference type="EMBL" id="KAK9738734.1"/>
    </source>
</evidence>
<dbReference type="Proteomes" id="UP001458880">
    <property type="component" value="Unassembled WGS sequence"/>
</dbReference>
<dbReference type="AlphaFoldDB" id="A0AAW1LUB1"/>
<proteinExistence type="predicted"/>
<comment type="caution">
    <text evidence="2">The sequence shown here is derived from an EMBL/GenBank/DDBJ whole genome shotgun (WGS) entry which is preliminary data.</text>
</comment>
<gene>
    <name evidence="2" type="ORF">QE152_g9612</name>
</gene>
<dbReference type="EMBL" id="JASPKY010000083">
    <property type="protein sequence ID" value="KAK9738734.1"/>
    <property type="molecule type" value="Genomic_DNA"/>
</dbReference>
<organism evidence="2 3">
    <name type="scientific">Popillia japonica</name>
    <name type="common">Japanese beetle</name>
    <dbReference type="NCBI Taxonomy" id="7064"/>
    <lineage>
        <taxon>Eukaryota</taxon>
        <taxon>Metazoa</taxon>
        <taxon>Ecdysozoa</taxon>
        <taxon>Arthropoda</taxon>
        <taxon>Hexapoda</taxon>
        <taxon>Insecta</taxon>
        <taxon>Pterygota</taxon>
        <taxon>Neoptera</taxon>
        <taxon>Endopterygota</taxon>
        <taxon>Coleoptera</taxon>
        <taxon>Polyphaga</taxon>
        <taxon>Scarabaeiformia</taxon>
        <taxon>Scarabaeidae</taxon>
        <taxon>Rutelinae</taxon>
        <taxon>Popillia</taxon>
    </lineage>
</organism>
<reference evidence="2 3" key="1">
    <citation type="journal article" date="2024" name="BMC Genomics">
        <title>De novo assembly and annotation of Popillia japonica's genome with initial clues to its potential as an invasive pest.</title>
        <authorList>
            <person name="Cucini C."/>
            <person name="Boschi S."/>
            <person name="Funari R."/>
            <person name="Cardaioli E."/>
            <person name="Iannotti N."/>
            <person name="Marturano G."/>
            <person name="Paoli F."/>
            <person name="Bruttini M."/>
            <person name="Carapelli A."/>
            <person name="Frati F."/>
            <person name="Nardi F."/>
        </authorList>
    </citation>
    <scope>NUCLEOTIDE SEQUENCE [LARGE SCALE GENOMIC DNA]</scope>
    <source>
        <strain evidence="2">DMR45628</strain>
    </source>
</reference>
<evidence type="ECO:0000259" key="1">
    <source>
        <dbReference type="Pfam" id="PF16087"/>
    </source>
</evidence>